<evidence type="ECO:0000313" key="3">
    <source>
        <dbReference type="Proteomes" id="UP000664132"/>
    </source>
</evidence>
<dbReference type="AlphaFoldDB" id="A0A8H7W5M6"/>
<dbReference type="Gene3D" id="3.90.1300.10">
    <property type="entry name" value="Amidase signature (AS) domain"/>
    <property type="match status" value="1"/>
</dbReference>
<dbReference type="InterPro" id="IPR023631">
    <property type="entry name" value="Amidase_dom"/>
</dbReference>
<name>A0A8H7W5M6_9HELO</name>
<dbReference type="InterPro" id="IPR036928">
    <property type="entry name" value="AS_sf"/>
</dbReference>
<feature type="domain" description="Amidase" evidence="1">
    <location>
        <begin position="28"/>
        <end position="537"/>
    </location>
</feature>
<keyword evidence="3" id="KW-1185">Reference proteome</keyword>
<dbReference type="SUPFAM" id="SSF75304">
    <property type="entry name" value="Amidase signature (AS) enzymes"/>
    <property type="match status" value="1"/>
</dbReference>
<organism evidence="2 3">
    <name type="scientific">Cadophora malorum</name>
    <dbReference type="NCBI Taxonomy" id="108018"/>
    <lineage>
        <taxon>Eukaryota</taxon>
        <taxon>Fungi</taxon>
        <taxon>Dikarya</taxon>
        <taxon>Ascomycota</taxon>
        <taxon>Pezizomycotina</taxon>
        <taxon>Leotiomycetes</taxon>
        <taxon>Helotiales</taxon>
        <taxon>Ploettnerulaceae</taxon>
        <taxon>Cadophora</taxon>
    </lineage>
</organism>
<accession>A0A8H7W5M6</accession>
<protein>
    <recommendedName>
        <fullName evidence="1">Amidase domain-containing protein</fullName>
    </recommendedName>
</protein>
<sequence length="697" mass="74484">MSTLNIVDASIATLQAALSSHSITSVSLVSLYLLRIAAYDTRGPTLNSIIFLNPDVFAEAAASDARRLAGKGLGPLDGIPYTVKDSYKVKNLTVASGSEAFRDLVATEDAFTVRKLREAGAVLIGKTNMPPMAAGGMQRGVYGRAESPYNGNYLPAAYASGSSNGSAVSTASSFCAFGMAEETVSSGRSPASNNSLVAYTPSRGIISIRGNWPLYPTCDVIVPHARTVEDLLTLLDVLAVDDQIVDGDFWRSQPCVQIPGPDKIRPYSGSFLSLQDSESLKGKTIGVPKMYIGLQDSSPTARPVHTHPDVLKLWETARCTLESLGATVIPVDFPLVTNYENHGLETTMNVSGLPPDWAQHERSTLLAYAWADFLAANGDTKIPSAKEVDTSKIFPRNIEEIQWKYSEIANLVGYDSIFECLDKRKAREAVHDIAGCQQALLALEAARKRDLEDWMVDQGLDLLVFPANGDVCKADSDTNDESAKHSWLNGVKYSNGNRALRHLGVPSVTVPMGKMGESGMPVGLTFVGGPYSDAELLNAAGAFERETSSRGQGRVVPGRTPRLESDEVVLKNGSRVAVGEGREPPVLEVTHASTSPVPSDASSPIFLVKLVGTALPSSGDRSSDISVDIHVDGTIYPSIPIGSDGAWSFEKEVEAPPEIEERFRTIAKVPRDGVMVVVLARCGDGGCGKEAGVVRVL</sequence>
<dbReference type="PANTHER" id="PTHR42678:SF11">
    <property type="entry name" value="AMIDASE FAMILY PROTEIN"/>
    <property type="match status" value="1"/>
</dbReference>
<dbReference type="OrthoDB" id="566138at2759"/>
<dbReference type="EMBL" id="JAFJYH010000139">
    <property type="protein sequence ID" value="KAG4418015.1"/>
    <property type="molecule type" value="Genomic_DNA"/>
</dbReference>
<gene>
    <name evidence="2" type="ORF">IFR04_008835</name>
</gene>
<dbReference type="PANTHER" id="PTHR42678">
    <property type="entry name" value="AMIDASE"/>
    <property type="match status" value="1"/>
</dbReference>
<dbReference type="NCBIfam" id="NF005127">
    <property type="entry name" value="PRK06565.1"/>
    <property type="match status" value="1"/>
</dbReference>
<comment type="caution">
    <text evidence="2">The sequence shown here is derived from an EMBL/GenBank/DDBJ whole genome shotgun (WGS) entry which is preliminary data.</text>
</comment>
<reference evidence="2" key="1">
    <citation type="submission" date="2021-02" db="EMBL/GenBank/DDBJ databases">
        <title>Genome sequence Cadophora malorum strain M34.</title>
        <authorList>
            <person name="Stefanovic E."/>
            <person name="Vu D."/>
            <person name="Scully C."/>
            <person name="Dijksterhuis J."/>
            <person name="Roader J."/>
            <person name="Houbraken J."/>
        </authorList>
    </citation>
    <scope>NUCLEOTIDE SEQUENCE</scope>
    <source>
        <strain evidence="2">M34</strain>
    </source>
</reference>
<dbReference type="Proteomes" id="UP000664132">
    <property type="component" value="Unassembled WGS sequence"/>
</dbReference>
<evidence type="ECO:0000259" key="1">
    <source>
        <dbReference type="Pfam" id="PF01425"/>
    </source>
</evidence>
<evidence type="ECO:0000313" key="2">
    <source>
        <dbReference type="EMBL" id="KAG4418015.1"/>
    </source>
</evidence>
<dbReference type="Pfam" id="PF01425">
    <property type="entry name" value="Amidase"/>
    <property type="match status" value="1"/>
</dbReference>
<proteinExistence type="predicted"/>